<evidence type="ECO:0000313" key="4">
    <source>
        <dbReference type="Proteomes" id="UP001494902"/>
    </source>
</evidence>
<feature type="domain" description="Endonuclease/exonuclease/phosphatase" evidence="2">
    <location>
        <begin position="127"/>
        <end position="331"/>
    </location>
</feature>
<dbReference type="Pfam" id="PF03372">
    <property type="entry name" value="Exo_endo_phos"/>
    <property type="match status" value="1"/>
</dbReference>
<keyword evidence="3" id="KW-0378">Hydrolase</keyword>
<dbReference type="EMBL" id="JBEDNQ010000004">
    <property type="protein sequence ID" value="MEQ3551016.1"/>
    <property type="molecule type" value="Genomic_DNA"/>
</dbReference>
<dbReference type="Proteomes" id="UP001494902">
    <property type="component" value="Unassembled WGS sequence"/>
</dbReference>
<feature type="transmembrane region" description="Helical" evidence="1">
    <location>
        <begin position="57"/>
        <end position="81"/>
    </location>
</feature>
<keyword evidence="3" id="KW-0540">Nuclease</keyword>
<keyword evidence="1" id="KW-0472">Membrane</keyword>
<sequence length="341" mass="36309">MSAPPHSEAETQPIRRPRARRRRRFGVVRWTFAVVLGAGASVATFPDRLGIDTRSPFAQLIAFRPVVVAGVGVLALVGLLITAMNRRFWPVPAVLALVGVVGASLVLPRTVAEAAPAGGSTLKVLAANVYEGRADADSLAALIIAEDPDIVSIPESGGRFARELAPYLEPHGYRVEASNSTRARDVTGNTIIVAERLGDVRFRVGDEVRFPYIEATGGGLGDLRFVAFHSVAPMPRSVATWRADLGVLPQWCRGEGPAVIAGDFNATLDHSVFREAIAGCRDAGSQAGNGLTGTWPTWAPAWLGPQIDHVIATKPIVAESFETRLVPGSDHRAIVATLRLP</sequence>
<dbReference type="InterPro" id="IPR036691">
    <property type="entry name" value="Endo/exonu/phosph_ase_sf"/>
</dbReference>
<keyword evidence="1" id="KW-1133">Transmembrane helix</keyword>
<gene>
    <name evidence="3" type="ORF">WIS52_11080</name>
</gene>
<dbReference type="InterPro" id="IPR005135">
    <property type="entry name" value="Endo/exonuclease/phosphatase"/>
</dbReference>
<dbReference type="RefSeq" id="WP_349298092.1">
    <property type="nucleotide sequence ID" value="NZ_JBEDNQ010000004.1"/>
</dbReference>
<evidence type="ECO:0000256" key="1">
    <source>
        <dbReference type="SAM" id="Phobius"/>
    </source>
</evidence>
<dbReference type="SUPFAM" id="SSF56219">
    <property type="entry name" value="DNase I-like"/>
    <property type="match status" value="1"/>
</dbReference>
<dbReference type="Gene3D" id="3.60.10.10">
    <property type="entry name" value="Endonuclease/exonuclease/phosphatase"/>
    <property type="match status" value="1"/>
</dbReference>
<keyword evidence="1" id="KW-0812">Transmembrane</keyword>
<evidence type="ECO:0000259" key="2">
    <source>
        <dbReference type="Pfam" id="PF03372"/>
    </source>
</evidence>
<evidence type="ECO:0000313" key="3">
    <source>
        <dbReference type="EMBL" id="MEQ3551016.1"/>
    </source>
</evidence>
<accession>A0ABV1KA38</accession>
<comment type="caution">
    <text evidence="3">The sequence shown here is derived from an EMBL/GenBank/DDBJ whole genome shotgun (WGS) entry which is preliminary data.</text>
</comment>
<dbReference type="GO" id="GO:0004519">
    <property type="term" value="F:endonuclease activity"/>
    <property type="evidence" value="ECO:0007669"/>
    <property type="project" value="UniProtKB-KW"/>
</dbReference>
<reference evidence="3 4" key="1">
    <citation type="submission" date="2024-03" db="EMBL/GenBank/DDBJ databases">
        <title>Draft genome sequence of Pseudonocardia nematodicida JCM 31783.</title>
        <authorList>
            <person name="Butdee W."/>
            <person name="Duangmal K."/>
        </authorList>
    </citation>
    <scope>NUCLEOTIDE SEQUENCE [LARGE SCALE GENOMIC DNA]</scope>
    <source>
        <strain evidence="3 4">JCM 31783</strain>
    </source>
</reference>
<feature type="transmembrane region" description="Helical" evidence="1">
    <location>
        <begin position="88"/>
        <end position="107"/>
    </location>
</feature>
<protein>
    <submittedName>
        <fullName evidence="3">Endonuclease/exonuclease/phosphatase family protein</fullName>
    </submittedName>
</protein>
<proteinExistence type="predicted"/>
<keyword evidence="4" id="KW-1185">Reference proteome</keyword>
<keyword evidence="3" id="KW-0255">Endonuclease</keyword>
<organism evidence="3 4">
    <name type="scientific">Pseudonocardia nematodicida</name>
    <dbReference type="NCBI Taxonomy" id="1206997"/>
    <lineage>
        <taxon>Bacteria</taxon>
        <taxon>Bacillati</taxon>
        <taxon>Actinomycetota</taxon>
        <taxon>Actinomycetes</taxon>
        <taxon>Pseudonocardiales</taxon>
        <taxon>Pseudonocardiaceae</taxon>
        <taxon>Pseudonocardia</taxon>
    </lineage>
</organism>
<feature type="transmembrane region" description="Helical" evidence="1">
    <location>
        <begin position="25"/>
        <end position="45"/>
    </location>
</feature>
<name>A0ABV1KA38_9PSEU</name>